<gene>
    <name evidence="1" type="ORF">H9945_07250</name>
</gene>
<dbReference type="EMBL" id="DWYG01000122">
    <property type="protein sequence ID" value="HJB42278.1"/>
    <property type="molecule type" value="Genomic_DNA"/>
</dbReference>
<proteinExistence type="predicted"/>
<dbReference type="AlphaFoldDB" id="A0A9D2M8I8"/>
<reference evidence="1" key="1">
    <citation type="journal article" date="2021" name="PeerJ">
        <title>Extensive microbial diversity within the chicken gut microbiome revealed by metagenomics and culture.</title>
        <authorList>
            <person name="Gilroy R."/>
            <person name="Ravi A."/>
            <person name="Getino M."/>
            <person name="Pursley I."/>
            <person name="Horton D.L."/>
            <person name="Alikhan N.F."/>
            <person name="Baker D."/>
            <person name="Gharbi K."/>
            <person name="Hall N."/>
            <person name="Watson M."/>
            <person name="Adriaenssens E.M."/>
            <person name="Foster-Nyarko E."/>
            <person name="Jarju S."/>
            <person name="Secka A."/>
            <person name="Antonio M."/>
            <person name="Oren A."/>
            <person name="Chaudhuri R.R."/>
            <person name="La Ragione R."/>
            <person name="Hildebrand F."/>
            <person name="Pallen M.J."/>
        </authorList>
    </citation>
    <scope>NUCLEOTIDE SEQUENCE</scope>
    <source>
        <strain evidence="1">ChiBcec8-13705</strain>
    </source>
</reference>
<organism evidence="1 2">
    <name type="scientific">Candidatus Gemmiger avicola</name>
    <dbReference type="NCBI Taxonomy" id="2838605"/>
    <lineage>
        <taxon>Bacteria</taxon>
        <taxon>Bacillati</taxon>
        <taxon>Bacillota</taxon>
        <taxon>Clostridia</taxon>
        <taxon>Eubacteriales</taxon>
        <taxon>Gemmiger</taxon>
    </lineage>
</organism>
<reference evidence="1" key="2">
    <citation type="submission" date="2021-04" db="EMBL/GenBank/DDBJ databases">
        <authorList>
            <person name="Gilroy R."/>
        </authorList>
    </citation>
    <scope>NUCLEOTIDE SEQUENCE</scope>
    <source>
        <strain evidence="1">ChiBcec8-13705</strain>
    </source>
</reference>
<accession>A0A9D2M8I8</accession>
<name>A0A9D2M8I8_9FIRM</name>
<dbReference type="Proteomes" id="UP000886803">
    <property type="component" value="Unassembled WGS sequence"/>
</dbReference>
<evidence type="ECO:0000313" key="1">
    <source>
        <dbReference type="EMBL" id="HJB42278.1"/>
    </source>
</evidence>
<evidence type="ECO:0008006" key="3">
    <source>
        <dbReference type="Google" id="ProtNLM"/>
    </source>
</evidence>
<comment type="caution">
    <text evidence="1">The sequence shown here is derived from an EMBL/GenBank/DDBJ whole genome shotgun (WGS) entry which is preliminary data.</text>
</comment>
<evidence type="ECO:0000313" key="2">
    <source>
        <dbReference type="Proteomes" id="UP000886803"/>
    </source>
</evidence>
<sequence length="448" mass="48724">MMEAKNTCILNETEEFMRGELDNVTVAENRILLDLVQGGHVPYGCYTSPAIPMPAFDALRVSWNAGTPPGTAVEAQARVMVDGNWTAWMSFGRWSPYLNREGAQPTTRGPLVLRHSQLGLDSKLGTQVQLRVYLYTSQEKSTPTVSLLGVSVHSVDVIPAGGRAVNARLHLMPYAVARRAPALRSVMDLAICLASLTNRWGADILPEEFALAMRDFQCADGPRNLSFAAAAAGAWGFPAWACWADLALLRAEIRAGYGVVVALESTPAQQEAGLPALRFAALRGFSNQDGAPQALLIDPWRAEDDFGTETEWPLDDFLVAWNNLALCMRPRRHGVPDGCPARASVWLRHEKDAAPGLFTLYQAGVRHPLPDDFCDAGENHPDGVLAWSVPDERPHATTAHRALHFVAPESGGVRLPVPELSPPERAPIKYTVYAIDPAGQMLVGDVLV</sequence>
<protein>
    <recommendedName>
        <fullName evidence="3">Peptidase C39-like domain-containing protein</fullName>
    </recommendedName>
</protein>